<reference evidence="1" key="2">
    <citation type="journal article" date="2023" name="Microbiol Resour">
        <title>Decontamination and Annotation of the Draft Genome Sequence of the Oomycete Lagenidium giganteum ARSEF 373.</title>
        <authorList>
            <person name="Morgan W.R."/>
            <person name="Tartar A."/>
        </authorList>
    </citation>
    <scope>NUCLEOTIDE SEQUENCE</scope>
    <source>
        <strain evidence="1">ARSEF 373</strain>
    </source>
</reference>
<comment type="caution">
    <text evidence="1">The sequence shown here is derived from an EMBL/GenBank/DDBJ whole genome shotgun (WGS) entry which is preliminary data.</text>
</comment>
<accession>A0AAV2ZBV0</accession>
<evidence type="ECO:0000313" key="2">
    <source>
        <dbReference type="Proteomes" id="UP001146120"/>
    </source>
</evidence>
<name>A0AAV2ZBV0_9STRA</name>
<dbReference type="Proteomes" id="UP001146120">
    <property type="component" value="Unassembled WGS sequence"/>
</dbReference>
<dbReference type="EMBL" id="DAKRPA010000015">
    <property type="protein sequence ID" value="DBA03781.1"/>
    <property type="molecule type" value="Genomic_DNA"/>
</dbReference>
<evidence type="ECO:0000313" key="1">
    <source>
        <dbReference type="EMBL" id="DBA03781.1"/>
    </source>
</evidence>
<proteinExistence type="predicted"/>
<reference evidence="1" key="1">
    <citation type="submission" date="2022-11" db="EMBL/GenBank/DDBJ databases">
        <authorList>
            <person name="Morgan W.R."/>
            <person name="Tartar A."/>
        </authorList>
    </citation>
    <scope>NUCLEOTIDE SEQUENCE</scope>
    <source>
        <strain evidence="1">ARSEF 373</strain>
    </source>
</reference>
<gene>
    <name evidence="1" type="ORF">N0F65_005671</name>
</gene>
<organism evidence="1 2">
    <name type="scientific">Lagenidium giganteum</name>
    <dbReference type="NCBI Taxonomy" id="4803"/>
    <lineage>
        <taxon>Eukaryota</taxon>
        <taxon>Sar</taxon>
        <taxon>Stramenopiles</taxon>
        <taxon>Oomycota</taxon>
        <taxon>Peronosporomycetes</taxon>
        <taxon>Pythiales</taxon>
        <taxon>Pythiaceae</taxon>
    </lineage>
</organism>
<dbReference type="AlphaFoldDB" id="A0AAV2ZBV0"/>
<sequence length="100" mass="11759">MLVDRTAFESLEVTHLFMGVLRELEVVCDIIFMLDVSVNYNLKQPIDSSIELYEQDHRIAYVNERMTIDILAFFPVDFMLSDIGTLRKSPWLRLNQCLKM</sequence>
<protein>
    <submittedName>
        <fullName evidence="1">Uncharacterized protein</fullName>
    </submittedName>
</protein>
<keyword evidence="2" id="KW-1185">Reference proteome</keyword>